<evidence type="ECO:0000256" key="3">
    <source>
        <dbReference type="ARBA" id="ARBA00006388"/>
    </source>
</evidence>
<evidence type="ECO:0000256" key="11">
    <source>
        <dbReference type="ARBA" id="ARBA00023187"/>
    </source>
</evidence>
<dbReference type="CDD" id="cd16656">
    <property type="entry name" value="RING-Ubox_PRP19"/>
    <property type="match status" value="1"/>
</dbReference>
<keyword evidence="6 14" id="KW-0808">Transferase</keyword>
<dbReference type="InterPro" id="IPR055340">
    <property type="entry name" value="RING-Ubox_PRP19"/>
</dbReference>
<evidence type="ECO:0000259" key="16">
    <source>
        <dbReference type="PROSITE" id="PS51698"/>
    </source>
</evidence>
<evidence type="ECO:0000313" key="18">
    <source>
        <dbReference type="Proteomes" id="UP000236544"/>
    </source>
</evidence>
<dbReference type="OrthoDB" id="687049at2759"/>
<accession>A0A0P1KS61</accession>
<dbReference type="Gene3D" id="3.30.40.10">
    <property type="entry name" value="Zinc/RING finger domain, C3HC4 (zinc finger)"/>
    <property type="match status" value="1"/>
</dbReference>
<evidence type="ECO:0000313" key="17">
    <source>
        <dbReference type="EMBL" id="CUS23006.1"/>
    </source>
</evidence>
<dbReference type="PROSITE" id="PS51698">
    <property type="entry name" value="U_BOX"/>
    <property type="match status" value="1"/>
</dbReference>
<dbReference type="SUPFAM" id="SSF50978">
    <property type="entry name" value="WD40 repeat-like"/>
    <property type="match status" value="1"/>
</dbReference>
<evidence type="ECO:0000256" key="13">
    <source>
        <dbReference type="ARBA" id="ARBA00023242"/>
    </source>
</evidence>
<dbReference type="Proteomes" id="UP000236544">
    <property type="component" value="Unassembled WGS sequence"/>
</dbReference>
<keyword evidence="15" id="KW-0175">Coiled coil</keyword>
<keyword evidence="13 14" id="KW-0539">Nucleus</keyword>
<evidence type="ECO:0000256" key="5">
    <source>
        <dbReference type="ARBA" id="ARBA00022664"/>
    </source>
</evidence>
<name>A0A0P1KS61_9SACH</name>
<evidence type="ECO:0000256" key="1">
    <source>
        <dbReference type="ARBA" id="ARBA00004123"/>
    </source>
</evidence>
<dbReference type="InterPro" id="IPR003613">
    <property type="entry name" value="Ubox_domain"/>
</dbReference>
<proteinExistence type="inferred from homology"/>
<evidence type="ECO:0000256" key="12">
    <source>
        <dbReference type="ARBA" id="ARBA00023204"/>
    </source>
</evidence>
<dbReference type="GO" id="GO:0006281">
    <property type="term" value="P:DNA repair"/>
    <property type="evidence" value="ECO:0007669"/>
    <property type="project" value="UniProtKB-KW"/>
</dbReference>
<comment type="subunit">
    <text evidence="14">Homotetramer.</text>
</comment>
<dbReference type="InterPro" id="IPR013915">
    <property type="entry name" value="Prp19_cc"/>
</dbReference>
<evidence type="ECO:0000256" key="15">
    <source>
        <dbReference type="SAM" id="Coils"/>
    </source>
</evidence>
<keyword evidence="5 14" id="KW-0507">mRNA processing</keyword>
<keyword evidence="9 14" id="KW-0227">DNA damage</keyword>
<dbReference type="InterPro" id="IPR015943">
    <property type="entry name" value="WD40/YVTN_repeat-like_dom_sf"/>
</dbReference>
<dbReference type="UniPathway" id="UPA00143"/>
<keyword evidence="10 14" id="KW-0833">Ubl conjugation pathway</keyword>
<dbReference type="GO" id="GO:0005737">
    <property type="term" value="C:cytoplasm"/>
    <property type="evidence" value="ECO:0007669"/>
    <property type="project" value="TreeGrafter"/>
</dbReference>
<keyword evidence="8" id="KW-0677">Repeat</keyword>
<protein>
    <recommendedName>
        <fullName evidence="14">Pre-mRNA-processing factor 19</fullName>
        <ecNumber evidence="14">2.3.2.27</ecNumber>
    </recommendedName>
</protein>
<dbReference type="InterPro" id="IPR013083">
    <property type="entry name" value="Znf_RING/FYVE/PHD"/>
</dbReference>
<keyword evidence="12 14" id="KW-0234">DNA repair</keyword>
<comment type="similarity">
    <text evidence="3 14">Belongs to the WD repeat PRP19 family.</text>
</comment>
<reference evidence="18" key="1">
    <citation type="submission" date="2015-10" db="EMBL/GenBank/DDBJ databases">
        <authorList>
            <person name="Devillers H."/>
        </authorList>
    </citation>
    <scope>NUCLEOTIDE SEQUENCE [LARGE SCALE GENOMIC DNA]</scope>
</reference>
<feature type="coiled-coil region" evidence="15">
    <location>
        <begin position="116"/>
        <end position="143"/>
    </location>
</feature>
<dbReference type="SUPFAM" id="SSF57850">
    <property type="entry name" value="RING/U-box"/>
    <property type="match status" value="1"/>
</dbReference>
<feature type="domain" description="U-box" evidence="16">
    <location>
        <begin position="1"/>
        <end position="76"/>
    </location>
</feature>
<evidence type="ECO:0000256" key="2">
    <source>
        <dbReference type="ARBA" id="ARBA00004906"/>
    </source>
</evidence>
<evidence type="ECO:0000256" key="6">
    <source>
        <dbReference type="ARBA" id="ARBA00022679"/>
    </source>
</evidence>
<organism evidence="17 18">
    <name type="scientific">Lachancea quebecensis</name>
    <dbReference type="NCBI Taxonomy" id="1654605"/>
    <lineage>
        <taxon>Eukaryota</taxon>
        <taxon>Fungi</taxon>
        <taxon>Dikarya</taxon>
        <taxon>Ascomycota</taxon>
        <taxon>Saccharomycotina</taxon>
        <taxon>Saccharomycetes</taxon>
        <taxon>Saccharomycetales</taxon>
        <taxon>Saccharomycetaceae</taxon>
        <taxon>Lachancea</taxon>
    </lineage>
</organism>
<dbReference type="GO" id="GO:0000974">
    <property type="term" value="C:Prp19 complex"/>
    <property type="evidence" value="ECO:0007669"/>
    <property type="project" value="UniProtKB-UniRule"/>
</dbReference>
<dbReference type="InterPro" id="IPR036322">
    <property type="entry name" value="WD40_repeat_dom_sf"/>
</dbReference>
<dbReference type="GO" id="GO:0061630">
    <property type="term" value="F:ubiquitin protein ligase activity"/>
    <property type="evidence" value="ECO:0007669"/>
    <property type="project" value="UniProtKB-UniRule"/>
</dbReference>
<dbReference type="AlphaFoldDB" id="A0A0P1KS61"/>
<dbReference type="Pfam" id="PF08606">
    <property type="entry name" value="Prp19"/>
    <property type="match status" value="1"/>
</dbReference>
<gene>
    <name evidence="17" type="ORF">LAQU0_S07e05182g</name>
</gene>
<keyword evidence="18" id="KW-1185">Reference proteome</keyword>
<evidence type="ECO:0000256" key="4">
    <source>
        <dbReference type="ARBA" id="ARBA00022574"/>
    </source>
</evidence>
<keyword evidence="11 14" id="KW-0508">mRNA splicing</keyword>
<comment type="catalytic activity">
    <reaction evidence="14">
        <text>S-ubiquitinyl-[E2 ubiquitin-conjugating enzyme]-L-cysteine + [acceptor protein]-L-lysine = [E2 ubiquitin-conjugating enzyme]-L-cysteine + N(6)-ubiquitinyl-[acceptor protein]-L-lysine.</text>
        <dbReference type="EC" id="2.3.2.27"/>
    </reaction>
</comment>
<dbReference type="SMART" id="SM00504">
    <property type="entry name" value="Ubox"/>
    <property type="match status" value="1"/>
</dbReference>
<evidence type="ECO:0000256" key="14">
    <source>
        <dbReference type="RuleBase" id="RU367101"/>
    </source>
</evidence>
<evidence type="ECO:0000256" key="10">
    <source>
        <dbReference type="ARBA" id="ARBA00022786"/>
    </source>
</evidence>
<dbReference type="InterPro" id="IPR038959">
    <property type="entry name" value="Prp19"/>
</dbReference>
<comment type="pathway">
    <text evidence="2 14">Protein modification; protein ubiquitination.</text>
</comment>
<comment type="subcellular location">
    <subcellularLocation>
        <location evidence="1 14">Nucleus</location>
    </subcellularLocation>
</comment>
<dbReference type="FunFam" id="3.30.40.10:FF:000027">
    <property type="entry name" value="Pre-mRNA-processing factor 19, putative"/>
    <property type="match status" value="1"/>
</dbReference>
<keyword evidence="4" id="KW-0853">WD repeat</keyword>
<dbReference type="GO" id="GO:0070534">
    <property type="term" value="P:protein K63-linked ubiquitination"/>
    <property type="evidence" value="ECO:0007669"/>
    <property type="project" value="UniProtKB-UniRule"/>
</dbReference>
<dbReference type="EMBL" id="LN890573">
    <property type="protein sequence ID" value="CUS23006.1"/>
    <property type="molecule type" value="Genomic_DNA"/>
</dbReference>
<evidence type="ECO:0000256" key="7">
    <source>
        <dbReference type="ARBA" id="ARBA00022728"/>
    </source>
</evidence>
<dbReference type="GO" id="GO:0071006">
    <property type="term" value="C:U2-type catalytic step 1 spliceosome"/>
    <property type="evidence" value="ECO:0007669"/>
    <property type="project" value="TreeGrafter"/>
</dbReference>
<sequence length="518" mass="56903">MFCAISGKPPKTASFSPSSKCVFEKSLIEAYVAENGIDPISKEPLQIDQLVEIAKTPEQYAMSNSVNSPTLNSNYSIPNLLSALQDEWDAVMLENFQLRQQVEASKKELSTALYRCDAAMNVAAKAAMEADKLKQELNILTTNLAPTKEQVAQPFSAGHMIEPGLPRDLVNELVTRSRHFAGESRKTKFSTPSCSEMTRAGDIELVSVPKDDARIAVAYANGNIANGKLISFYSADGDCYICSATSSWKGCPNAAFGDNALTSFAAPHSGTEMIVGTQDGRHGVYDLEAEKISTAFDSKDDCPVIFALGLPEVYGDSYIAINTKGRILYVESEQGGPVYDAEVDAFPTEFAHIHKDGLLIAQANGSQLIVRDLTNLHEKPIHYLHDVEKEGEITSARFASNGYWLFVSTRKVLKVFDLRKAPNTLAADPIQFEKEALKAWDVEPSMKILFTIIEDANGTNVIQRYRFAKASKNWNLESSVNCEDLLGVKEAHDLSYLWDQAAGFLKVQSGNELITVRV</sequence>
<evidence type="ECO:0000256" key="9">
    <source>
        <dbReference type="ARBA" id="ARBA00022763"/>
    </source>
</evidence>
<keyword evidence="7 14" id="KW-0747">Spliceosome</keyword>
<dbReference type="PANTHER" id="PTHR43995">
    <property type="entry name" value="PRE-MRNA-PROCESSING FACTOR 19"/>
    <property type="match status" value="1"/>
</dbReference>
<dbReference type="GO" id="GO:0000398">
    <property type="term" value="P:mRNA splicing, via spliceosome"/>
    <property type="evidence" value="ECO:0007669"/>
    <property type="project" value="InterPro"/>
</dbReference>
<dbReference type="EC" id="2.3.2.27" evidence="14"/>
<dbReference type="Gene3D" id="2.130.10.10">
    <property type="entry name" value="YVTN repeat-like/Quinoprotein amine dehydrogenase"/>
    <property type="match status" value="1"/>
</dbReference>
<evidence type="ECO:0000256" key="8">
    <source>
        <dbReference type="ARBA" id="ARBA00022737"/>
    </source>
</evidence>
<comment type="function">
    <text evidence="14">Ubiquitin-protein ligase which is mainly involved pre-mRNA splicing and DNA repair. Required for pre-mRNA splicing as component of the spliceosome.</text>
</comment>
<dbReference type="PANTHER" id="PTHR43995:SF1">
    <property type="entry name" value="PRE-MRNA-PROCESSING FACTOR 19"/>
    <property type="match status" value="1"/>
</dbReference>